<dbReference type="InterPro" id="IPR015919">
    <property type="entry name" value="Cadherin-like_sf"/>
</dbReference>
<feature type="domain" description="Cadherin" evidence="12">
    <location>
        <begin position="46"/>
        <end position="142"/>
    </location>
</feature>
<feature type="compositionally biased region" description="Polar residues" evidence="9">
    <location>
        <begin position="687"/>
        <end position="697"/>
    </location>
</feature>
<evidence type="ECO:0000256" key="9">
    <source>
        <dbReference type="SAM" id="MobiDB-lite"/>
    </source>
</evidence>
<keyword evidence="13" id="KW-1185">Reference proteome</keyword>
<evidence type="ECO:0000313" key="13">
    <source>
        <dbReference type="Proteomes" id="UP001652740"/>
    </source>
</evidence>
<dbReference type="Proteomes" id="UP001652740">
    <property type="component" value="Unplaced"/>
</dbReference>
<dbReference type="PRINTS" id="PR00205">
    <property type="entry name" value="CADHERIN"/>
</dbReference>
<organism evidence="13 14">
    <name type="scientific">Galleria mellonella</name>
    <name type="common">Greater wax moth</name>
    <dbReference type="NCBI Taxonomy" id="7137"/>
    <lineage>
        <taxon>Eukaryota</taxon>
        <taxon>Metazoa</taxon>
        <taxon>Ecdysozoa</taxon>
        <taxon>Arthropoda</taxon>
        <taxon>Hexapoda</taxon>
        <taxon>Insecta</taxon>
        <taxon>Pterygota</taxon>
        <taxon>Neoptera</taxon>
        <taxon>Endopterygota</taxon>
        <taxon>Lepidoptera</taxon>
        <taxon>Glossata</taxon>
        <taxon>Ditrysia</taxon>
        <taxon>Pyraloidea</taxon>
        <taxon>Pyralidae</taxon>
        <taxon>Galleriinae</taxon>
        <taxon>Galleria</taxon>
    </lineage>
</organism>
<evidence type="ECO:0000313" key="14">
    <source>
        <dbReference type="RefSeq" id="XP_052750113.1"/>
    </source>
</evidence>
<feature type="transmembrane region" description="Helical" evidence="10">
    <location>
        <begin position="586"/>
        <end position="609"/>
    </location>
</feature>
<keyword evidence="6 10" id="KW-0472">Membrane</keyword>
<dbReference type="PANTHER" id="PTHR24028">
    <property type="entry name" value="CADHERIN-87A"/>
    <property type="match status" value="1"/>
</dbReference>
<dbReference type="SMART" id="SM00112">
    <property type="entry name" value="CA"/>
    <property type="match status" value="4"/>
</dbReference>
<evidence type="ECO:0000256" key="7">
    <source>
        <dbReference type="ARBA" id="ARBA00023180"/>
    </source>
</evidence>
<evidence type="ECO:0000256" key="2">
    <source>
        <dbReference type="ARBA" id="ARBA00022692"/>
    </source>
</evidence>
<dbReference type="GeneID" id="116413665"/>
<evidence type="ECO:0000259" key="12">
    <source>
        <dbReference type="PROSITE" id="PS50268"/>
    </source>
</evidence>
<name>A0ABM3MG63_GALME</name>
<dbReference type="InterPro" id="IPR020894">
    <property type="entry name" value="Cadherin_CS"/>
</dbReference>
<keyword evidence="7" id="KW-0325">Glycoprotein</keyword>
<evidence type="ECO:0000256" key="6">
    <source>
        <dbReference type="ARBA" id="ARBA00023136"/>
    </source>
</evidence>
<dbReference type="Gene3D" id="2.60.40.60">
    <property type="entry name" value="Cadherins"/>
    <property type="match status" value="5"/>
</dbReference>
<dbReference type="Pfam" id="PF00028">
    <property type="entry name" value="Cadherin"/>
    <property type="match status" value="1"/>
</dbReference>
<feature type="domain" description="Cadherin" evidence="12">
    <location>
        <begin position="362"/>
        <end position="462"/>
    </location>
</feature>
<evidence type="ECO:0000256" key="4">
    <source>
        <dbReference type="ARBA" id="ARBA00022837"/>
    </source>
</evidence>
<feature type="domain" description="Cadherin" evidence="12">
    <location>
        <begin position="251"/>
        <end position="346"/>
    </location>
</feature>
<keyword evidence="11" id="KW-0732">Signal</keyword>
<proteinExistence type="predicted"/>
<evidence type="ECO:0000256" key="11">
    <source>
        <dbReference type="SAM" id="SignalP"/>
    </source>
</evidence>
<gene>
    <name evidence="14" type="primary">LOC116413665</name>
</gene>
<accession>A0ABM3MG63</accession>
<dbReference type="InterPro" id="IPR050174">
    <property type="entry name" value="Protocadherin/Cadherin-CA"/>
</dbReference>
<dbReference type="PROSITE" id="PS50268">
    <property type="entry name" value="CADHERIN_2"/>
    <property type="match status" value="4"/>
</dbReference>
<dbReference type="PANTHER" id="PTHR24028:SF339">
    <property type="entry name" value="CADHERIN DOMAIN-CONTAINING PROTEIN"/>
    <property type="match status" value="1"/>
</dbReference>
<dbReference type="PROSITE" id="PS00232">
    <property type="entry name" value="CADHERIN_1"/>
    <property type="match status" value="1"/>
</dbReference>
<evidence type="ECO:0000256" key="1">
    <source>
        <dbReference type="ARBA" id="ARBA00004167"/>
    </source>
</evidence>
<evidence type="ECO:0000256" key="3">
    <source>
        <dbReference type="ARBA" id="ARBA00022737"/>
    </source>
</evidence>
<sequence>MARAPPPAALAALAALLAFLPPATPQAIQDSRCYLMNGGAVESFFVSEDLPVGSIIGTLSVNGDPSDSGDITLRLQEREAAVGIAPGTKNLTLLRALDREENRGPSNVYVNVRCDRRRTTDPSFVIPVSIRVWDVNDNAPAWAGAPYRVRLSELTGVGSRVLPALRASDADQPGPHATIHYSVLPGPHSEYFGFANELDSVLMVKKPLDYETLSNFTVTLRAQDHGTPPLYNDTQLYVEVLDADDQNPKFTHDHYTAILPDDAQEGTILETSPGPISAVDQDVGINAPLYYSTSGDNRDLVAVDRDTARVVVTARLLAERHLPATIVIKATQVDNADRYALATLSVAGGGGGGGGGGPVRFAQRAYEAAAAEDTPPGAVLAALRTLPPRAPAASPLQFYVSDRNFLEKFAINSDGEVLLRRALDYETTKQYFYQVMVTDGVANDTASINITVLNVNEWEPRFRYPQYEFRVEGGADGADGAAGGGDSSAGLLRVGRLDVHDGDTADSVTLSLRGPHASMFYINDQGEMFLRMESLATLNTSVLHVVATARDSGTPPRQTSVPVLVHVSERLVRGAGSVRAGAPGGVLVAFAAALALLALLVCALLAYIYRARRRSKQAASSAPNKNGGFVTHEKARVATTDGVGGAVGAGGQPLGGSGSLLSVSAGASTILANSSSSLDLRDDHGSRSATARQSQRFPKSKVAPLPPSSGGGGGGGGGGGDGGVSLMSDHLQARSAGRSGVAWPSATIPARVKKLSWDEPGPPAHSPHKDSGQEGAPHDATNPTVAEHMNLTVYF</sequence>
<dbReference type="SUPFAM" id="SSF49313">
    <property type="entry name" value="Cadherin-like"/>
    <property type="match status" value="4"/>
</dbReference>
<feature type="signal peptide" evidence="11">
    <location>
        <begin position="1"/>
        <end position="25"/>
    </location>
</feature>
<keyword evidence="4 8" id="KW-0106">Calcium</keyword>
<evidence type="ECO:0000256" key="8">
    <source>
        <dbReference type="PROSITE-ProRule" id="PRU00043"/>
    </source>
</evidence>
<feature type="compositionally biased region" description="Gly residues" evidence="9">
    <location>
        <begin position="709"/>
        <end position="723"/>
    </location>
</feature>
<feature type="domain" description="Cadherin" evidence="12">
    <location>
        <begin position="143"/>
        <end position="250"/>
    </location>
</feature>
<feature type="region of interest" description="Disordered" evidence="9">
    <location>
        <begin position="755"/>
        <end position="785"/>
    </location>
</feature>
<reference evidence="14" key="1">
    <citation type="submission" date="2025-08" db="UniProtKB">
        <authorList>
            <consortium name="RefSeq"/>
        </authorList>
    </citation>
    <scope>IDENTIFICATION</scope>
    <source>
        <tissue evidence="14">Whole larvae</tissue>
    </source>
</reference>
<keyword evidence="2 10" id="KW-0812">Transmembrane</keyword>
<protein>
    <submittedName>
        <fullName evidence="14">Protocadherin-16</fullName>
    </submittedName>
</protein>
<feature type="chain" id="PRO_5045121160" evidence="11">
    <location>
        <begin position="26"/>
        <end position="795"/>
    </location>
</feature>
<dbReference type="InterPro" id="IPR002126">
    <property type="entry name" value="Cadherin-like_dom"/>
</dbReference>
<comment type="subcellular location">
    <subcellularLocation>
        <location evidence="1">Membrane</location>
        <topology evidence="1">Single-pass membrane protein</topology>
    </subcellularLocation>
</comment>
<dbReference type="CDD" id="cd11304">
    <property type="entry name" value="Cadherin_repeat"/>
    <property type="match status" value="4"/>
</dbReference>
<dbReference type="RefSeq" id="XP_052750113.1">
    <property type="nucleotide sequence ID" value="XM_052894153.1"/>
</dbReference>
<evidence type="ECO:0000256" key="10">
    <source>
        <dbReference type="SAM" id="Phobius"/>
    </source>
</evidence>
<keyword evidence="5 10" id="KW-1133">Transmembrane helix</keyword>
<feature type="region of interest" description="Disordered" evidence="9">
    <location>
        <begin position="677"/>
        <end position="727"/>
    </location>
</feature>
<evidence type="ECO:0000256" key="5">
    <source>
        <dbReference type="ARBA" id="ARBA00022989"/>
    </source>
</evidence>
<keyword evidence="3" id="KW-0677">Repeat</keyword>